<dbReference type="InterPro" id="IPR036770">
    <property type="entry name" value="Ankyrin_rpt-contain_sf"/>
</dbReference>
<dbReference type="AlphaFoldDB" id="A0A556N044"/>
<reference evidence="5 6" key="1">
    <citation type="submission" date="2019-07" db="EMBL/GenBank/DDBJ databases">
        <authorList>
            <person name="Huq M.A."/>
        </authorList>
    </citation>
    <scope>NUCLEOTIDE SEQUENCE [LARGE SCALE GENOMIC DNA]</scope>
    <source>
        <strain evidence="5 6">MAH-3</strain>
    </source>
</reference>
<keyword evidence="6" id="KW-1185">Reference proteome</keyword>
<gene>
    <name evidence="5" type="ORF">FO442_06940</name>
</gene>
<name>A0A556N044_9FLAO</name>
<dbReference type="Pfam" id="PF00023">
    <property type="entry name" value="Ank"/>
    <property type="match status" value="1"/>
</dbReference>
<dbReference type="EMBL" id="VLPL01000003">
    <property type="protein sequence ID" value="TSJ45485.1"/>
    <property type="molecule type" value="Genomic_DNA"/>
</dbReference>
<protein>
    <submittedName>
        <fullName evidence="5">Ankyrin repeat domain-containing protein</fullName>
    </submittedName>
</protein>
<dbReference type="PANTHER" id="PTHR24171">
    <property type="entry name" value="ANKYRIN REPEAT DOMAIN-CONTAINING PROTEIN 39-RELATED"/>
    <property type="match status" value="1"/>
</dbReference>
<dbReference type="InterPro" id="IPR002110">
    <property type="entry name" value="Ankyrin_rpt"/>
</dbReference>
<dbReference type="Pfam" id="PF12796">
    <property type="entry name" value="Ank_2"/>
    <property type="match status" value="1"/>
</dbReference>
<sequence length="188" mass="20535">MWIKMSFLASIFIFMKISAYSQDVFEAARTGNIKQLKKLIALNKDTIQKANAMGFDPLMIACYRGQTKCAGFLIRNGANVNRPSAEGSALQAACYQNNTELAALLVRKGAQLNAQGPDGNTALMYAVLNQNLKMVKILVDAGSDLNITNKDNQTAYSLAMSLANVEIQELVKSHRVLGSVNQDMLNIN</sequence>
<feature type="signal peptide" evidence="4">
    <location>
        <begin position="1"/>
        <end position="21"/>
    </location>
</feature>
<dbReference type="SMART" id="SM00248">
    <property type="entry name" value="ANK"/>
    <property type="match status" value="3"/>
</dbReference>
<feature type="chain" id="PRO_5022197463" evidence="4">
    <location>
        <begin position="22"/>
        <end position="188"/>
    </location>
</feature>
<accession>A0A556N044</accession>
<keyword evidence="4" id="KW-0732">Signal</keyword>
<organism evidence="5 6">
    <name type="scientific">Fluviicola chungangensis</name>
    <dbReference type="NCBI Taxonomy" id="2597671"/>
    <lineage>
        <taxon>Bacteria</taxon>
        <taxon>Pseudomonadati</taxon>
        <taxon>Bacteroidota</taxon>
        <taxon>Flavobacteriia</taxon>
        <taxon>Flavobacteriales</taxon>
        <taxon>Crocinitomicaceae</taxon>
        <taxon>Fluviicola</taxon>
    </lineage>
</organism>
<evidence type="ECO:0000256" key="2">
    <source>
        <dbReference type="ARBA" id="ARBA00023043"/>
    </source>
</evidence>
<proteinExistence type="predicted"/>
<feature type="repeat" description="ANK" evidence="3">
    <location>
        <begin position="118"/>
        <end position="150"/>
    </location>
</feature>
<dbReference type="Gene3D" id="1.25.40.20">
    <property type="entry name" value="Ankyrin repeat-containing domain"/>
    <property type="match status" value="1"/>
</dbReference>
<evidence type="ECO:0000256" key="3">
    <source>
        <dbReference type="PROSITE-ProRule" id="PRU00023"/>
    </source>
</evidence>
<dbReference type="Proteomes" id="UP000316008">
    <property type="component" value="Unassembled WGS sequence"/>
</dbReference>
<evidence type="ECO:0000256" key="1">
    <source>
        <dbReference type="ARBA" id="ARBA00022737"/>
    </source>
</evidence>
<dbReference type="PROSITE" id="PS50297">
    <property type="entry name" value="ANK_REP_REGION"/>
    <property type="match status" value="2"/>
</dbReference>
<comment type="caution">
    <text evidence="5">The sequence shown here is derived from an EMBL/GenBank/DDBJ whole genome shotgun (WGS) entry which is preliminary data.</text>
</comment>
<dbReference type="OrthoDB" id="5657095at2"/>
<keyword evidence="2 3" id="KW-0040">ANK repeat</keyword>
<dbReference type="SUPFAM" id="SSF48403">
    <property type="entry name" value="Ankyrin repeat"/>
    <property type="match status" value="1"/>
</dbReference>
<feature type="repeat" description="ANK" evidence="3">
    <location>
        <begin position="53"/>
        <end position="85"/>
    </location>
</feature>
<evidence type="ECO:0000313" key="5">
    <source>
        <dbReference type="EMBL" id="TSJ45485.1"/>
    </source>
</evidence>
<keyword evidence="1" id="KW-0677">Repeat</keyword>
<evidence type="ECO:0000313" key="6">
    <source>
        <dbReference type="Proteomes" id="UP000316008"/>
    </source>
</evidence>
<dbReference type="PROSITE" id="PS50088">
    <property type="entry name" value="ANK_REPEAT"/>
    <property type="match status" value="2"/>
</dbReference>
<evidence type="ECO:0000256" key="4">
    <source>
        <dbReference type="SAM" id="SignalP"/>
    </source>
</evidence>